<keyword evidence="1" id="KW-1133">Transmembrane helix</keyword>
<dbReference type="EMBL" id="JAPDDP010000097">
    <property type="protein sequence ID" value="MDA0185085.1"/>
    <property type="molecule type" value="Genomic_DNA"/>
</dbReference>
<keyword evidence="3" id="KW-1185">Reference proteome</keyword>
<dbReference type="Pfam" id="PF13803">
    <property type="entry name" value="DUF4184"/>
    <property type="match status" value="1"/>
</dbReference>
<dbReference type="RefSeq" id="WP_270029565.1">
    <property type="nucleotide sequence ID" value="NZ_JAPDDP010000097.1"/>
</dbReference>
<name>A0A9X3NHM5_9ACTN</name>
<keyword evidence="1" id="KW-0472">Membrane</keyword>
<evidence type="ECO:0000256" key="1">
    <source>
        <dbReference type="SAM" id="Phobius"/>
    </source>
</evidence>
<protein>
    <submittedName>
        <fullName evidence="2">DUF4184 family protein</fullName>
    </submittedName>
</protein>
<feature type="transmembrane region" description="Helical" evidence="1">
    <location>
        <begin position="42"/>
        <end position="63"/>
    </location>
</feature>
<accession>A0A9X3NHM5</accession>
<reference evidence="2" key="1">
    <citation type="submission" date="2022-10" db="EMBL/GenBank/DDBJ databases">
        <title>The WGS of Solirubrobacter phytolaccae KCTC 29190.</title>
        <authorList>
            <person name="Jiang Z."/>
        </authorList>
    </citation>
    <scope>NUCLEOTIDE SEQUENCE</scope>
    <source>
        <strain evidence="2">KCTC 29190</strain>
    </source>
</reference>
<proteinExistence type="predicted"/>
<dbReference type="Proteomes" id="UP001147653">
    <property type="component" value="Unassembled WGS sequence"/>
</dbReference>
<feature type="transmembrane region" description="Helical" evidence="1">
    <location>
        <begin position="187"/>
        <end position="208"/>
    </location>
</feature>
<evidence type="ECO:0000313" key="2">
    <source>
        <dbReference type="EMBL" id="MDA0185085.1"/>
    </source>
</evidence>
<keyword evidence="1" id="KW-0812">Transmembrane</keyword>
<feature type="transmembrane region" description="Helical" evidence="1">
    <location>
        <begin position="220"/>
        <end position="242"/>
    </location>
</feature>
<comment type="caution">
    <text evidence="2">The sequence shown here is derived from an EMBL/GenBank/DDBJ whole genome shotgun (WGS) entry which is preliminary data.</text>
</comment>
<gene>
    <name evidence="2" type="ORF">OJ997_32575</name>
</gene>
<dbReference type="InterPro" id="IPR025238">
    <property type="entry name" value="DUF4184"/>
</dbReference>
<organism evidence="2 3">
    <name type="scientific">Solirubrobacter phytolaccae</name>
    <dbReference type="NCBI Taxonomy" id="1404360"/>
    <lineage>
        <taxon>Bacteria</taxon>
        <taxon>Bacillati</taxon>
        <taxon>Actinomycetota</taxon>
        <taxon>Thermoleophilia</taxon>
        <taxon>Solirubrobacterales</taxon>
        <taxon>Solirubrobacteraceae</taxon>
        <taxon>Solirubrobacter</taxon>
    </lineage>
</organism>
<feature type="transmembrane region" description="Helical" evidence="1">
    <location>
        <begin position="147"/>
        <end position="166"/>
    </location>
</feature>
<evidence type="ECO:0000313" key="3">
    <source>
        <dbReference type="Proteomes" id="UP001147653"/>
    </source>
</evidence>
<feature type="transmembrane region" description="Helical" evidence="1">
    <location>
        <begin position="100"/>
        <end position="118"/>
    </location>
</feature>
<sequence length="251" mass="26175">MSHAAAVLPFVRTGLVPSALVIGSMVPDAPYFVPTGISSASTHAAAGIVSVDVVLGLLVFLVWHQWLAPAAVALAPHAVRDRLAPELPVPLRRHLGSVKAVLLVLVSLALGAATHVLWDAFAHDGRWGTDHIAWLRAEHGPLRGYTWVQYAGGALGLAALFLYLASWWMRTPPRPGRQRVPALGRRAAITGAAVIAACFLVGAAAGLAVEARDSTLWRAAFRSVTWGGGAAVGGALLVAAGLTPRLRSATP</sequence>
<dbReference type="AlphaFoldDB" id="A0A9X3NHM5"/>